<dbReference type="RefSeq" id="WP_263830036.1">
    <property type="nucleotide sequence ID" value="NZ_JAOWLB010000017.1"/>
</dbReference>
<evidence type="ECO:0008006" key="3">
    <source>
        <dbReference type="Google" id="ProtNLM"/>
    </source>
</evidence>
<evidence type="ECO:0000313" key="1">
    <source>
        <dbReference type="EMBL" id="MCV2890335.1"/>
    </source>
</evidence>
<accession>A0ABT3ANT0</accession>
<dbReference type="Proteomes" id="UP001320899">
    <property type="component" value="Unassembled WGS sequence"/>
</dbReference>
<comment type="caution">
    <text evidence="1">The sequence shown here is derived from an EMBL/GenBank/DDBJ whole genome shotgun (WGS) entry which is preliminary data.</text>
</comment>
<keyword evidence="2" id="KW-1185">Reference proteome</keyword>
<sequence>MALYGWNIQLSEAFFPVLSAAEVSLRNIIVARLIALYGPQWWDDPAFLLQIKSGGKRIVKTARDKLVTTGAVTSGRMTAELNFGFWVKMLLPRHEPVFWANLHGEFPHLPGPVSYAQLYKRCDDVREFRNRVFHHEPILHRNITAEYSQIMELIKWLSPDKAIWIKQYSRVMTVVRQKP</sequence>
<reference evidence="1 2" key="1">
    <citation type="submission" date="2022-10" db="EMBL/GenBank/DDBJ databases">
        <title>Ruegeria sp. nov., isolated from ocean surface sediments.</title>
        <authorList>
            <person name="He W."/>
            <person name="Xue H.-P."/>
            <person name="Zhang D.-F."/>
        </authorList>
    </citation>
    <scope>NUCLEOTIDE SEQUENCE [LARGE SCALE GENOMIC DNA]</scope>
    <source>
        <strain evidence="1 2">XHP0148</strain>
    </source>
</reference>
<evidence type="ECO:0000313" key="2">
    <source>
        <dbReference type="Proteomes" id="UP001320899"/>
    </source>
</evidence>
<organism evidence="1 2">
    <name type="scientific">Ruegeria aquimaris</name>
    <dbReference type="NCBI Taxonomy" id="2984333"/>
    <lineage>
        <taxon>Bacteria</taxon>
        <taxon>Pseudomonadati</taxon>
        <taxon>Pseudomonadota</taxon>
        <taxon>Alphaproteobacteria</taxon>
        <taxon>Rhodobacterales</taxon>
        <taxon>Roseobacteraceae</taxon>
        <taxon>Ruegeria</taxon>
    </lineage>
</organism>
<protein>
    <recommendedName>
        <fullName evidence="3">Abi-like protein</fullName>
    </recommendedName>
</protein>
<gene>
    <name evidence="1" type="ORF">OE747_18515</name>
</gene>
<dbReference type="EMBL" id="JAOWLB010000017">
    <property type="protein sequence ID" value="MCV2890335.1"/>
    <property type="molecule type" value="Genomic_DNA"/>
</dbReference>
<name>A0ABT3ANT0_9RHOB</name>
<proteinExistence type="predicted"/>